<dbReference type="PROSITE" id="PS50928">
    <property type="entry name" value="ABC_TM1"/>
    <property type="match status" value="1"/>
</dbReference>
<feature type="transmembrane region" description="Helical" evidence="7">
    <location>
        <begin position="68"/>
        <end position="89"/>
    </location>
</feature>
<feature type="transmembrane region" description="Helical" evidence="7">
    <location>
        <begin position="7"/>
        <end position="35"/>
    </location>
</feature>
<dbReference type="AlphaFoldDB" id="A0A2N1PVJ1"/>
<feature type="transmembrane region" description="Helical" evidence="7">
    <location>
        <begin position="140"/>
        <end position="158"/>
    </location>
</feature>
<evidence type="ECO:0000259" key="8">
    <source>
        <dbReference type="PROSITE" id="PS50928"/>
    </source>
</evidence>
<evidence type="ECO:0000256" key="2">
    <source>
        <dbReference type="ARBA" id="ARBA00022448"/>
    </source>
</evidence>
<comment type="caution">
    <text evidence="9">The sequence shown here is derived from an EMBL/GenBank/DDBJ whole genome shotgun (WGS) entry which is preliminary data.</text>
</comment>
<dbReference type="InterPro" id="IPR000515">
    <property type="entry name" value="MetI-like"/>
</dbReference>
<name>A0A2N1PVJ1_9BACT</name>
<evidence type="ECO:0000256" key="3">
    <source>
        <dbReference type="ARBA" id="ARBA00022475"/>
    </source>
</evidence>
<evidence type="ECO:0000256" key="1">
    <source>
        <dbReference type="ARBA" id="ARBA00004651"/>
    </source>
</evidence>
<dbReference type="CDD" id="cd06261">
    <property type="entry name" value="TM_PBP2"/>
    <property type="match status" value="1"/>
</dbReference>
<keyword evidence="5 7" id="KW-1133">Transmembrane helix</keyword>
<feature type="transmembrane region" description="Helical" evidence="7">
    <location>
        <begin position="276"/>
        <end position="298"/>
    </location>
</feature>
<dbReference type="GO" id="GO:0005886">
    <property type="term" value="C:plasma membrane"/>
    <property type="evidence" value="ECO:0007669"/>
    <property type="project" value="UniProtKB-SubCell"/>
</dbReference>
<gene>
    <name evidence="9" type="ORF">CVV64_01710</name>
</gene>
<feature type="transmembrane region" description="Helical" evidence="7">
    <location>
        <begin position="101"/>
        <end position="120"/>
    </location>
</feature>
<feature type="transmembrane region" description="Helical" evidence="7">
    <location>
        <begin position="244"/>
        <end position="264"/>
    </location>
</feature>
<dbReference type="Proteomes" id="UP000233256">
    <property type="component" value="Unassembled WGS sequence"/>
</dbReference>
<evidence type="ECO:0000313" key="10">
    <source>
        <dbReference type="Proteomes" id="UP000233256"/>
    </source>
</evidence>
<feature type="transmembrane region" description="Helical" evidence="7">
    <location>
        <begin position="216"/>
        <end position="237"/>
    </location>
</feature>
<evidence type="ECO:0000256" key="7">
    <source>
        <dbReference type="RuleBase" id="RU363032"/>
    </source>
</evidence>
<keyword evidence="6 7" id="KW-0472">Membrane</keyword>
<reference evidence="9 10" key="1">
    <citation type="journal article" date="2017" name="ISME J.">
        <title>Potential for microbial H2 and metal transformations associated with novel bacteria and archaea in deep terrestrial subsurface sediments.</title>
        <authorList>
            <person name="Hernsdorf A.W."/>
            <person name="Amano Y."/>
            <person name="Miyakawa K."/>
            <person name="Ise K."/>
            <person name="Suzuki Y."/>
            <person name="Anantharaman K."/>
            <person name="Probst A."/>
            <person name="Burstein D."/>
            <person name="Thomas B.C."/>
            <person name="Banfield J.F."/>
        </authorList>
    </citation>
    <scope>NUCLEOTIDE SEQUENCE [LARGE SCALE GENOMIC DNA]</scope>
    <source>
        <strain evidence="9">HGW-Wallbacteria-1</strain>
    </source>
</reference>
<organism evidence="9 10">
    <name type="scientific">Candidatus Wallbacteria bacterium HGW-Wallbacteria-1</name>
    <dbReference type="NCBI Taxonomy" id="2013854"/>
    <lineage>
        <taxon>Bacteria</taxon>
        <taxon>Candidatus Walliibacteriota</taxon>
    </lineage>
</organism>
<dbReference type="InterPro" id="IPR035906">
    <property type="entry name" value="MetI-like_sf"/>
</dbReference>
<evidence type="ECO:0000256" key="4">
    <source>
        <dbReference type="ARBA" id="ARBA00022692"/>
    </source>
</evidence>
<dbReference type="PANTHER" id="PTHR30193:SF37">
    <property type="entry name" value="INNER MEMBRANE ABC TRANSPORTER PERMEASE PROTEIN YCJO"/>
    <property type="match status" value="1"/>
</dbReference>
<protein>
    <submittedName>
        <fullName evidence="9">Sugar ABC transporter permease</fullName>
    </submittedName>
</protein>
<keyword evidence="3" id="KW-1003">Cell membrane</keyword>
<evidence type="ECO:0000256" key="5">
    <source>
        <dbReference type="ARBA" id="ARBA00022989"/>
    </source>
</evidence>
<evidence type="ECO:0000313" key="9">
    <source>
        <dbReference type="EMBL" id="PKK92346.1"/>
    </source>
</evidence>
<dbReference type="Pfam" id="PF00528">
    <property type="entry name" value="BPD_transp_1"/>
    <property type="match status" value="1"/>
</dbReference>
<sequence>MRSDRSAYLYILPAAVIILTFHLLPVLTTLILSFYRYEVPSPPVFVGLYNYTTILTDSLFIKSIWNTVIYVVFTIPSTIFFSLLVAMLLNSNIKGVSFYRVVYFLPVITSVNAVALVWNWIYHPQKFGLLNYLLVFLTDFRNWAMGFFGAVPMVFTPIDYLGDPRYAMPAIILMSIWKGLGYNIIIFLAGLQNVPKFLYEAAEIDGAGVWEKFRNITWPLISPTTYFVLIMSTISSFQVFAQIFMMTPTGGPLNSTTVIVFYLYQKAFTNFQMGYASAVALILFSIIFFMTIIQKLFLEKKVHYS</sequence>
<dbReference type="PANTHER" id="PTHR30193">
    <property type="entry name" value="ABC TRANSPORTER PERMEASE PROTEIN"/>
    <property type="match status" value="1"/>
</dbReference>
<keyword evidence="2 7" id="KW-0813">Transport</keyword>
<evidence type="ECO:0000256" key="6">
    <source>
        <dbReference type="ARBA" id="ARBA00023136"/>
    </source>
</evidence>
<dbReference type="EMBL" id="PGXC01000001">
    <property type="protein sequence ID" value="PKK92346.1"/>
    <property type="molecule type" value="Genomic_DNA"/>
</dbReference>
<dbReference type="GO" id="GO:0055085">
    <property type="term" value="P:transmembrane transport"/>
    <property type="evidence" value="ECO:0007669"/>
    <property type="project" value="InterPro"/>
</dbReference>
<dbReference type="InterPro" id="IPR051393">
    <property type="entry name" value="ABC_transporter_permease"/>
</dbReference>
<dbReference type="SUPFAM" id="SSF161098">
    <property type="entry name" value="MetI-like"/>
    <property type="match status" value="1"/>
</dbReference>
<proteinExistence type="inferred from homology"/>
<keyword evidence="4 7" id="KW-0812">Transmembrane</keyword>
<comment type="subcellular location">
    <subcellularLocation>
        <location evidence="1 7">Cell membrane</location>
        <topology evidence="1 7">Multi-pass membrane protein</topology>
    </subcellularLocation>
</comment>
<comment type="similarity">
    <text evidence="7">Belongs to the binding-protein-dependent transport system permease family.</text>
</comment>
<feature type="transmembrane region" description="Helical" evidence="7">
    <location>
        <begin position="170"/>
        <end position="191"/>
    </location>
</feature>
<dbReference type="Gene3D" id="1.10.3720.10">
    <property type="entry name" value="MetI-like"/>
    <property type="match status" value="1"/>
</dbReference>
<accession>A0A2N1PVJ1</accession>
<feature type="domain" description="ABC transmembrane type-1" evidence="8">
    <location>
        <begin position="64"/>
        <end position="294"/>
    </location>
</feature>